<evidence type="ECO:0000256" key="1">
    <source>
        <dbReference type="SAM" id="MobiDB-lite"/>
    </source>
</evidence>
<feature type="transmembrane region" description="Helical" evidence="2">
    <location>
        <begin position="39"/>
        <end position="60"/>
    </location>
</feature>
<feature type="compositionally biased region" description="Low complexity" evidence="1">
    <location>
        <begin position="90"/>
        <end position="102"/>
    </location>
</feature>
<keyword evidence="4" id="KW-1185">Reference proteome</keyword>
<dbReference type="Proteomes" id="UP000832011">
    <property type="component" value="Chromosome"/>
</dbReference>
<gene>
    <name evidence="3" type="ORF">LVJ82_02165</name>
</gene>
<protein>
    <submittedName>
        <fullName evidence="3">Uncharacterized protein</fullName>
    </submittedName>
</protein>
<organism evidence="3 4">
    <name type="scientific">Vitreoscilla massiliensis</name>
    <dbReference type="NCBI Taxonomy" id="1689272"/>
    <lineage>
        <taxon>Bacteria</taxon>
        <taxon>Pseudomonadati</taxon>
        <taxon>Pseudomonadota</taxon>
        <taxon>Betaproteobacteria</taxon>
        <taxon>Neisseriales</taxon>
        <taxon>Neisseriaceae</taxon>
        <taxon>Vitreoscilla</taxon>
    </lineage>
</organism>
<evidence type="ECO:0000256" key="2">
    <source>
        <dbReference type="SAM" id="Phobius"/>
    </source>
</evidence>
<name>A0ABY4E203_9NEIS</name>
<keyword evidence="2" id="KW-1133">Transmembrane helix</keyword>
<dbReference type="EMBL" id="CP091511">
    <property type="protein sequence ID" value="UOO89816.1"/>
    <property type="molecule type" value="Genomic_DNA"/>
</dbReference>
<reference evidence="3 4" key="1">
    <citation type="journal article" date="2022" name="Res Sq">
        <title>Evolution of multicellular longitudinally dividing oral cavity symbionts (Neisseriaceae).</title>
        <authorList>
            <person name="Nyongesa S."/>
            <person name="Weber P."/>
            <person name="Bernet E."/>
            <person name="Pullido F."/>
            <person name="Nieckarz M."/>
            <person name="Delaby M."/>
            <person name="Nieves C."/>
            <person name="Viehboeck T."/>
            <person name="Krause N."/>
            <person name="Rivera-Millot A."/>
            <person name="Nakamura A."/>
            <person name="Vischer N."/>
            <person name="VanNieuwenhze M."/>
            <person name="Brun Y."/>
            <person name="Cava F."/>
            <person name="Bulgheresi S."/>
            <person name="Veyrier F."/>
        </authorList>
    </citation>
    <scope>NUCLEOTIDE SEQUENCE [LARGE SCALE GENOMIC DNA]</scope>
    <source>
        <strain evidence="3 4">SN4</strain>
    </source>
</reference>
<evidence type="ECO:0000313" key="4">
    <source>
        <dbReference type="Proteomes" id="UP000832011"/>
    </source>
</evidence>
<keyword evidence="2" id="KW-0472">Membrane</keyword>
<accession>A0ABY4E203</accession>
<feature type="region of interest" description="Disordered" evidence="1">
    <location>
        <begin position="68"/>
        <end position="102"/>
    </location>
</feature>
<dbReference type="RefSeq" id="WP_058355621.1">
    <property type="nucleotide sequence ID" value="NZ_CABKVG010000007.1"/>
</dbReference>
<evidence type="ECO:0000313" key="3">
    <source>
        <dbReference type="EMBL" id="UOO89816.1"/>
    </source>
</evidence>
<proteinExistence type="predicted"/>
<sequence>MMASKITAQPEVLQLCQEIIANVSPDVSSAYVKGFTDGLGLGVMFMLACYLFLLISRFLIDFDSRPKRKRRIKQSNTTEQKQGDGRADESAPASASSEAHHG</sequence>
<keyword evidence="2" id="KW-0812">Transmembrane</keyword>